<evidence type="ECO:0000256" key="3">
    <source>
        <dbReference type="PROSITE-ProRule" id="PRU00089"/>
    </source>
</evidence>
<dbReference type="OrthoDB" id="5954824at2759"/>
<evidence type="ECO:0000256" key="1">
    <source>
        <dbReference type="ARBA" id="ARBA00023125"/>
    </source>
</evidence>
<feature type="region of interest" description="Disordered" evidence="5">
    <location>
        <begin position="67"/>
        <end position="121"/>
    </location>
</feature>
<dbReference type="VEuPathDB" id="FungiDB:HGUI_01303"/>
<dbReference type="GO" id="GO:0005634">
    <property type="term" value="C:nucleus"/>
    <property type="evidence" value="ECO:0007669"/>
    <property type="project" value="UniProtKB-SubCell"/>
</dbReference>
<evidence type="ECO:0000256" key="2">
    <source>
        <dbReference type="ARBA" id="ARBA00023242"/>
    </source>
</evidence>
<organism evidence="8 9">
    <name type="scientific">Hanseniaspora guilliermondii</name>
    <dbReference type="NCBI Taxonomy" id="56406"/>
    <lineage>
        <taxon>Eukaryota</taxon>
        <taxon>Fungi</taxon>
        <taxon>Dikarya</taxon>
        <taxon>Ascomycota</taxon>
        <taxon>Saccharomycotina</taxon>
        <taxon>Saccharomycetes</taxon>
        <taxon>Saccharomycodales</taxon>
        <taxon>Saccharomycodaceae</taxon>
        <taxon>Hanseniaspora</taxon>
    </lineage>
</organism>
<dbReference type="SMART" id="SM00339">
    <property type="entry name" value="FH"/>
    <property type="match status" value="1"/>
</dbReference>
<evidence type="ECO:0000259" key="7">
    <source>
        <dbReference type="PROSITE" id="PS50039"/>
    </source>
</evidence>
<dbReference type="Proteomes" id="UP000183365">
    <property type="component" value="Unassembled WGS sequence"/>
</dbReference>
<keyword evidence="9" id="KW-1185">Reference proteome</keyword>
<evidence type="ECO:0000313" key="8">
    <source>
        <dbReference type="EMBL" id="SGZ39103.1"/>
    </source>
</evidence>
<evidence type="ECO:0000313" key="9">
    <source>
        <dbReference type="Proteomes" id="UP000183365"/>
    </source>
</evidence>
<dbReference type="InterPro" id="IPR036390">
    <property type="entry name" value="WH_DNA-bd_sf"/>
</dbReference>
<evidence type="ECO:0000259" key="6">
    <source>
        <dbReference type="PROSITE" id="PS50006"/>
    </source>
</evidence>
<keyword evidence="1 3" id="KW-0238">DNA-binding</keyword>
<feature type="compositionally biased region" description="Polar residues" evidence="5">
    <location>
        <begin position="1039"/>
        <end position="1080"/>
    </location>
</feature>
<dbReference type="InterPro" id="IPR000253">
    <property type="entry name" value="FHA_dom"/>
</dbReference>
<feature type="coiled-coil region" evidence="4">
    <location>
        <begin position="743"/>
        <end position="770"/>
    </location>
</feature>
<dbReference type="Pfam" id="PF00250">
    <property type="entry name" value="Forkhead"/>
    <property type="match status" value="1"/>
</dbReference>
<dbReference type="Gene3D" id="2.60.200.20">
    <property type="match status" value="1"/>
</dbReference>
<feature type="domain" description="FHA" evidence="6">
    <location>
        <begin position="405"/>
        <end position="478"/>
    </location>
</feature>
<dbReference type="PANTHER" id="PTHR21712">
    <property type="entry name" value="PRE-RRNA-PROCESSING PROTEIN FHL1"/>
    <property type="match status" value="1"/>
</dbReference>
<dbReference type="GO" id="GO:0003700">
    <property type="term" value="F:DNA-binding transcription factor activity"/>
    <property type="evidence" value="ECO:0007669"/>
    <property type="project" value="InterPro"/>
</dbReference>
<evidence type="ECO:0008006" key="10">
    <source>
        <dbReference type="Google" id="ProtNLM"/>
    </source>
</evidence>
<feature type="compositionally biased region" description="Basic and acidic residues" evidence="5">
    <location>
        <begin position="957"/>
        <end position="973"/>
    </location>
</feature>
<feature type="region of interest" description="Disordered" evidence="5">
    <location>
        <begin position="906"/>
        <end position="1099"/>
    </location>
</feature>
<gene>
    <name evidence="8" type="ORF">HGUI_01303</name>
</gene>
<feature type="compositionally biased region" description="Acidic residues" evidence="5">
    <location>
        <begin position="1149"/>
        <end position="1160"/>
    </location>
</feature>
<proteinExistence type="predicted"/>
<dbReference type="EMBL" id="FQNF01000017">
    <property type="protein sequence ID" value="SGZ39103.1"/>
    <property type="molecule type" value="Genomic_DNA"/>
</dbReference>
<feature type="compositionally biased region" description="Basic and acidic residues" evidence="5">
    <location>
        <begin position="69"/>
        <end position="78"/>
    </location>
</feature>
<dbReference type="PROSITE" id="PS50039">
    <property type="entry name" value="FORK_HEAD_3"/>
    <property type="match status" value="1"/>
</dbReference>
<dbReference type="PROSITE" id="PS50006">
    <property type="entry name" value="FHA_DOMAIN"/>
    <property type="match status" value="1"/>
</dbReference>
<evidence type="ECO:0000256" key="5">
    <source>
        <dbReference type="SAM" id="MobiDB-lite"/>
    </source>
</evidence>
<name>A0A1L0CWB5_9ASCO</name>
<feature type="compositionally biased region" description="Low complexity" evidence="5">
    <location>
        <begin position="930"/>
        <end position="941"/>
    </location>
</feature>
<dbReference type="InterPro" id="IPR036388">
    <property type="entry name" value="WH-like_DNA-bd_sf"/>
</dbReference>
<dbReference type="GO" id="GO:0043565">
    <property type="term" value="F:sequence-specific DNA binding"/>
    <property type="evidence" value="ECO:0007669"/>
    <property type="project" value="InterPro"/>
</dbReference>
<sequence>MDFINSDLKFASKSNKDNKQSEKTKDDISNNDQSLKARRDSTSMLLTAALGDFDSSNLRQSRLSMSMFEEDHPVRDSLRSMSQGDSNMSNNLTSSGPPLSKSNPEETTPGVANNGASSNNRRFSNLSLAKRNSFLRDSIDLNAEMMVGAFGNKSSKENSHDSKVPQSSQNDEEFLRFGLHDINKNPNSTSPYMGASQHKPSIGFSNRKISFGGLVNGRKDSINMDGVMESFLSLNGKDDDMFLSQRRNSSLTSMIRPSIIGLEKYKSLQNENAISDGDDDQFDTDMKERLKIKSKTNSVSTTNEIAKNTPNQLEPAIKSTPIIKSVTDNKPASTIEKQLTTPSMIIKKQEAASSVNPSSIKDNTILESTKKMSIPNTLNVSDADISAYARLDFADSTFYVQTLKVTIGRKPTTNDPSQTGVVTAQQYNYSNKDNVDVNLGTSKSISRKHAQIYYNFNNEKFEMTVLGKNGAFVNDEFIGKDVTVALSNDTKIQIANIPFVFVQDASSIPEYSKSGDRFKTKEEIDVANTIKKEKAKKALNEKKKENQKKKKEQKAALELLAKQQQQQQDKITPVVFTSTLTAKKPKAPSAAAKAKAARDAAKNASKALKTTIMPSHATVGTIKPEKTKVEQSFAVISPKETVIKKPKKKEYLPDEIPEQYRQKPDLSYQDILLEVFKKVTFKEGDTLSLSNIYEKMKEMYPYYEYCNKGWQSSVRNALQSGKYFKKGPKEGKSWLWMLDYDYIKTLREEERKEQEEKQKIENANKEAKRKFFQRLPKQINLKETNDSKQKRTLVYLQEQLLILTTDRQGLDKETISKVLTKALASTIQKVNEVSKKIGMTKNPLGFLMDKNPQQLNYILAAACNASLREVTGDKSSQIVKLPTPQELERDLDEAKKEYFQTTGDVWVPPKEIKPPPKKLTPKQQERMKTTKTTAGTQRKTTVGSSAGTGVKKGKISMRGELKFETSEHKEIGSSKKNQFGILTMKADPLSSSTKSEGYGNKSSSSSVKRKGDNESGGVYKKVKVDMKHGNKQPRKKAVASTSVISVQPTMKNTSISSEGKQVTTTTTLPKSQVVPSTLKMNSKETVTKPSTTNFDPASLSKFFQARNLKSTKTISSKSSSPQQVKVSGSSDDNSRKPSKTNESTSSDDVSSDEDSDSDDD</sequence>
<comment type="subcellular location">
    <subcellularLocation>
        <location evidence="3">Nucleus</location>
    </subcellularLocation>
</comment>
<feature type="region of interest" description="Disordered" evidence="5">
    <location>
        <begin position="1"/>
        <end position="40"/>
    </location>
</feature>
<reference evidence="9" key="1">
    <citation type="submission" date="2016-11" db="EMBL/GenBank/DDBJ databases">
        <authorList>
            <person name="Guldener U."/>
        </authorList>
    </citation>
    <scope>NUCLEOTIDE SEQUENCE [LARGE SCALE GENOMIC DNA]</scope>
</reference>
<evidence type="ECO:0000256" key="4">
    <source>
        <dbReference type="SAM" id="Coils"/>
    </source>
</evidence>
<protein>
    <recommendedName>
        <fullName evidence="10">Pre-rRNA-processing protein FHL1</fullName>
    </recommendedName>
</protein>
<feature type="domain" description="Fork-head" evidence="7">
    <location>
        <begin position="663"/>
        <end position="757"/>
    </location>
</feature>
<dbReference type="Pfam" id="PF00498">
    <property type="entry name" value="FHA"/>
    <property type="match status" value="1"/>
</dbReference>
<feature type="coiled-coil region" evidence="4">
    <location>
        <begin position="530"/>
        <end position="570"/>
    </location>
</feature>
<dbReference type="GO" id="GO:0060962">
    <property type="term" value="P:regulation of ribosomal protein gene transcription by RNA polymerase II"/>
    <property type="evidence" value="ECO:0007669"/>
    <property type="project" value="InterPro"/>
</dbReference>
<dbReference type="SMART" id="SM00240">
    <property type="entry name" value="FHA"/>
    <property type="match status" value="1"/>
</dbReference>
<dbReference type="InterPro" id="IPR001766">
    <property type="entry name" value="Fork_head_dom"/>
</dbReference>
<dbReference type="InterPro" id="IPR045178">
    <property type="entry name" value="Fhl1/FHA1"/>
</dbReference>
<feature type="region of interest" description="Disordered" evidence="5">
    <location>
        <begin position="1111"/>
        <end position="1160"/>
    </location>
</feature>
<feature type="compositionally biased region" description="Polar residues" evidence="5">
    <location>
        <begin position="79"/>
        <end position="116"/>
    </location>
</feature>
<dbReference type="CDD" id="cd22701">
    <property type="entry name" value="FHA_FKH1-like"/>
    <property type="match status" value="1"/>
</dbReference>
<dbReference type="InterPro" id="IPR008984">
    <property type="entry name" value="SMAD_FHA_dom_sf"/>
</dbReference>
<feature type="compositionally biased region" description="Low complexity" evidence="5">
    <location>
        <begin position="1111"/>
        <end position="1130"/>
    </location>
</feature>
<dbReference type="AlphaFoldDB" id="A0A1L0CWB5"/>
<dbReference type="PANTHER" id="PTHR21712:SF29">
    <property type="entry name" value="PRE-RRNA-PROCESSING PROTEIN FHL1"/>
    <property type="match status" value="1"/>
</dbReference>
<feature type="DNA-binding region" description="Fork-head" evidence="3">
    <location>
        <begin position="663"/>
        <end position="757"/>
    </location>
</feature>
<dbReference type="SUPFAM" id="SSF46785">
    <property type="entry name" value="Winged helix' DNA-binding domain"/>
    <property type="match status" value="1"/>
</dbReference>
<accession>A0A1L0CWB5</accession>
<keyword evidence="4" id="KW-0175">Coiled coil</keyword>
<feature type="compositionally biased region" description="Basic and acidic residues" evidence="5">
    <location>
        <begin position="14"/>
        <end position="28"/>
    </location>
</feature>
<dbReference type="SUPFAM" id="SSF49879">
    <property type="entry name" value="SMAD/FHA domain"/>
    <property type="match status" value="1"/>
</dbReference>
<dbReference type="Gene3D" id="1.10.10.10">
    <property type="entry name" value="Winged helix-like DNA-binding domain superfamily/Winged helix DNA-binding domain"/>
    <property type="match status" value="1"/>
</dbReference>
<keyword evidence="2 3" id="KW-0539">Nucleus</keyword>